<feature type="region of interest" description="Disordered" evidence="1">
    <location>
        <begin position="1"/>
        <end position="41"/>
    </location>
</feature>
<keyword evidence="3" id="KW-1185">Reference proteome</keyword>
<sequence>MASWLSRMTPTERREDPLKKLGEVSQEKLGEVSQGKPQLEQGFLSDKLNLAKKQAQIMSANDSEENSEKETQQEHLVRHINQLTKSGSPEPHAEEDGKSKGNGKAAACDWKGDPAEPQYDDLASQHHIPDHAELCD</sequence>
<evidence type="ECO:0000256" key="1">
    <source>
        <dbReference type="SAM" id="MobiDB-lite"/>
    </source>
</evidence>
<feature type="compositionally biased region" description="Basic and acidic residues" evidence="1">
    <location>
        <begin position="10"/>
        <end position="30"/>
    </location>
</feature>
<reference evidence="2 3" key="1">
    <citation type="journal article" date="2024" name="IMA Fungus">
        <title>Apiospora arundinis, a panoply of carbohydrate-active enzymes and secondary metabolites.</title>
        <authorList>
            <person name="Sorensen T."/>
            <person name="Petersen C."/>
            <person name="Muurmann A.T."/>
            <person name="Christiansen J.V."/>
            <person name="Brundto M.L."/>
            <person name="Overgaard C.K."/>
            <person name="Boysen A.T."/>
            <person name="Wollenberg R.D."/>
            <person name="Larsen T.O."/>
            <person name="Sorensen J.L."/>
            <person name="Nielsen K.L."/>
            <person name="Sondergaard T.E."/>
        </authorList>
    </citation>
    <scope>NUCLEOTIDE SEQUENCE [LARGE SCALE GENOMIC DNA]</scope>
    <source>
        <strain evidence="2 3">AAU 773</strain>
    </source>
</reference>
<dbReference type="EMBL" id="JAPCWZ010000004">
    <property type="protein sequence ID" value="KAK8868181.1"/>
    <property type="molecule type" value="Genomic_DNA"/>
</dbReference>
<comment type="caution">
    <text evidence="2">The sequence shown here is derived from an EMBL/GenBank/DDBJ whole genome shotgun (WGS) entry which is preliminary data.</text>
</comment>
<feature type="region of interest" description="Disordered" evidence="1">
    <location>
        <begin position="54"/>
        <end position="136"/>
    </location>
</feature>
<accession>A0ABR2IUW3</accession>
<proteinExistence type="predicted"/>
<organism evidence="2 3">
    <name type="scientific">Apiospora arundinis</name>
    <dbReference type="NCBI Taxonomy" id="335852"/>
    <lineage>
        <taxon>Eukaryota</taxon>
        <taxon>Fungi</taxon>
        <taxon>Dikarya</taxon>
        <taxon>Ascomycota</taxon>
        <taxon>Pezizomycotina</taxon>
        <taxon>Sordariomycetes</taxon>
        <taxon>Xylariomycetidae</taxon>
        <taxon>Amphisphaeriales</taxon>
        <taxon>Apiosporaceae</taxon>
        <taxon>Apiospora</taxon>
    </lineage>
</organism>
<gene>
    <name evidence="2" type="ORF">PGQ11_006759</name>
</gene>
<feature type="compositionally biased region" description="Basic and acidic residues" evidence="1">
    <location>
        <begin position="66"/>
        <end position="77"/>
    </location>
</feature>
<evidence type="ECO:0000313" key="2">
    <source>
        <dbReference type="EMBL" id="KAK8868181.1"/>
    </source>
</evidence>
<evidence type="ECO:0000313" key="3">
    <source>
        <dbReference type="Proteomes" id="UP001390339"/>
    </source>
</evidence>
<feature type="compositionally biased region" description="Basic and acidic residues" evidence="1">
    <location>
        <begin position="123"/>
        <end position="136"/>
    </location>
</feature>
<name>A0ABR2IUW3_9PEZI</name>
<protein>
    <submittedName>
        <fullName evidence="2">Uncharacterized protein</fullName>
    </submittedName>
</protein>
<dbReference type="Proteomes" id="UP001390339">
    <property type="component" value="Unassembled WGS sequence"/>
</dbReference>